<sequence length="86" mass="9826">MVAWWRFCLGLIHSHAEETHVCATMDRQPSLNSTVKSQALARTGEHRGGEFWPADLQAGDLERDSLRLAGLQNAERRWMVLRCPRP</sequence>
<dbReference type="Proteomes" id="UP001610444">
    <property type="component" value="Unassembled WGS sequence"/>
</dbReference>
<dbReference type="EMBL" id="JBFXLR010000042">
    <property type="protein sequence ID" value="KAL2844199.1"/>
    <property type="molecule type" value="Genomic_DNA"/>
</dbReference>
<dbReference type="RefSeq" id="XP_070895981.1">
    <property type="nucleotide sequence ID" value="XM_071036645.1"/>
</dbReference>
<protein>
    <recommendedName>
        <fullName evidence="4">Secreted protein</fullName>
    </recommendedName>
</protein>
<reference evidence="2 3" key="1">
    <citation type="submission" date="2024-07" db="EMBL/GenBank/DDBJ databases">
        <title>Section-level genome sequencing and comparative genomics of Aspergillus sections Usti and Cavernicolus.</title>
        <authorList>
            <consortium name="Lawrence Berkeley National Laboratory"/>
            <person name="Nybo J.L."/>
            <person name="Vesth T.C."/>
            <person name="Theobald S."/>
            <person name="Frisvad J.C."/>
            <person name="Larsen T.O."/>
            <person name="Kjaerboelling I."/>
            <person name="Rothschild-Mancinelli K."/>
            <person name="Lyhne E.K."/>
            <person name="Kogle M.E."/>
            <person name="Barry K."/>
            <person name="Clum A."/>
            <person name="Na H."/>
            <person name="Ledsgaard L."/>
            <person name="Lin J."/>
            <person name="Lipzen A."/>
            <person name="Kuo A."/>
            <person name="Riley R."/>
            <person name="Mondo S."/>
            <person name="LaButti K."/>
            <person name="Haridas S."/>
            <person name="Pangalinan J."/>
            <person name="Salamov A.A."/>
            <person name="Simmons B.A."/>
            <person name="Magnuson J.K."/>
            <person name="Chen J."/>
            <person name="Drula E."/>
            <person name="Henrissat B."/>
            <person name="Wiebenga A."/>
            <person name="Lubbers R.J."/>
            <person name="Gomes A.C."/>
            <person name="Macurrencykelacurrency M.R."/>
            <person name="Stajich J."/>
            <person name="Grigoriev I.V."/>
            <person name="Mortensen U.H."/>
            <person name="De vries R.P."/>
            <person name="Baker S.E."/>
            <person name="Andersen M.R."/>
        </authorList>
    </citation>
    <scope>NUCLEOTIDE SEQUENCE [LARGE SCALE GENOMIC DNA]</scope>
    <source>
        <strain evidence="2 3">CBS 756.74</strain>
    </source>
</reference>
<organism evidence="2 3">
    <name type="scientific">Aspergillus pseudodeflectus</name>
    <dbReference type="NCBI Taxonomy" id="176178"/>
    <lineage>
        <taxon>Eukaryota</taxon>
        <taxon>Fungi</taxon>
        <taxon>Dikarya</taxon>
        <taxon>Ascomycota</taxon>
        <taxon>Pezizomycotina</taxon>
        <taxon>Eurotiomycetes</taxon>
        <taxon>Eurotiomycetidae</taxon>
        <taxon>Eurotiales</taxon>
        <taxon>Aspergillaceae</taxon>
        <taxon>Aspergillus</taxon>
        <taxon>Aspergillus subgen. Nidulantes</taxon>
    </lineage>
</organism>
<evidence type="ECO:0000313" key="3">
    <source>
        <dbReference type="Proteomes" id="UP001610444"/>
    </source>
</evidence>
<keyword evidence="1" id="KW-0732">Signal</keyword>
<comment type="caution">
    <text evidence="2">The sequence shown here is derived from an EMBL/GenBank/DDBJ whole genome shotgun (WGS) entry which is preliminary data.</text>
</comment>
<evidence type="ECO:0008006" key="4">
    <source>
        <dbReference type="Google" id="ProtNLM"/>
    </source>
</evidence>
<keyword evidence="3" id="KW-1185">Reference proteome</keyword>
<evidence type="ECO:0000313" key="2">
    <source>
        <dbReference type="EMBL" id="KAL2844199.1"/>
    </source>
</evidence>
<accession>A0ABR4JX70</accession>
<name>A0ABR4JX70_9EURO</name>
<gene>
    <name evidence="2" type="ORF">BJX68DRAFT_149516</name>
</gene>
<feature type="chain" id="PRO_5045916721" description="Secreted protein" evidence="1">
    <location>
        <begin position="17"/>
        <end position="86"/>
    </location>
</feature>
<feature type="signal peptide" evidence="1">
    <location>
        <begin position="1"/>
        <end position="16"/>
    </location>
</feature>
<proteinExistence type="predicted"/>
<dbReference type="GeneID" id="98151809"/>
<evidence type="ECO:0000256" key="1">
    <source>
        <dbReference type="SAM" id="SignalP"/>
    </source>
</evidence>